<evidence type="ECO:0000313" key="2">
    <source>
        <dbReference type="EMBL" id="TGU71419.1"/>
    </source>
</evidence>
<accession>A0A4S1CDD8</accession>
<dbReference type="RefSeq" id="WP_135870998.1">
    <property type="nucleotide sequence ID" value="NZ_SRSC01000003.1"/>
</dbReference>
<keyword evidence="1" id="KW-0472">Membrane</keyword>
<evidence type="ECO:0000313" key="3">
    <source>
        <dbReference type="Proteomes" id="UP000306416"/>
    </source>
</evidence>
<keyword evidence="1" id="KW-1133">Transmembrane helix</keyword>
<evidence type="ECO:0000256" key="1">
    <source>
        <dbReference type="SAM" id="Phobius"/>
    </source>
</evidence>
<sequence>MGIYEIAMTALGVGGFTGLTMSFVLKIFLETGIKESVGSVYKKQLEDHKFLLKNSEKVFQYKLDASKSLYKILRDIIPRRSHPDMDWDDACEIIASGFSSHEKALNDFLCEYQSTLSDEILKRVRGAISACSDGHFEFYWDSKQQEPVCTKTAREKATELYDALDVAVEMLRKEVHEMISMPPPQR</sequence>
<proteinExistence type="predicted"/>
<keyword evidence="1" id="KW-0812">Transmembrane</keyword>
<name>A0A4S1CDD8_9BACT</name>
<organism evidence="2 3">
    <name type="scientific">Geomonas terrae</name>
    <dbReference type="NCBI Taxonomy" id="2562681"/>
    <lineage>
        <taxon>Bacteria</taxon>
        <taxon>Pseudomonadati</taxon>
        <taxon>Thermodesulfobacteriota</taxon>
        <taxon>Desulfuromonadia</taxon>
        <taxon>Geobacterales</taxon>
        <taxon>Geobacteraceae</taxon>
        <taxon>Geomonas</taxon>
    </lineage>
</organism>
<protein>
    <submittedName>
        <fullName evidence="2">Uncharacterized protein</fullName>
    </submittedName>
</protein>
<comment type="caution">
    <text evidence="2">The sequence shown here is derived from an EMBL/GenBank/DDBJ whole genome shotgun (WGS) entry which is preliminary data.</text>
</comment>
<gene>
    <name evidence="2" type="ORF">E4633_13905</name>
</gene>
<feature type="transmembrane region" description="Helical" evidence="1">
    <location>
        <begin position="6"/>
        <end position="29"/>
    </location>
</feature>
<reference evidence="2 3" key="1">
    <citation type="submission" date="2019-04" db="EMBL/GenBank/DDBJ databases">
        <title>Geobacter oryzae sp. nov., ferric-reducing bacteria isolated from paddy soil.</title>
        <authorList>
            <person name="Xu Z."/>
            <person name="Masuda Y."/>
            <person name="Itoh H."/>
            <person name="Senoo K."/>
        </authorList>
    </citation>
    <scope>NUCLEOTIDE SEQUENCE [LARGE SCALE GENOMIC DNA]</scope>
    <source>
        <strain evidence="2 3">Red111</strain>
    </source>
</reference>
<dbReference type="AlphaFoldDB" id="A0A4S1CDD8"/>
<keyword evidence="3" id="KW-1185">Reference proteome</keyword>
<dbReference type="Proteomes" id="UP000306416">
    <property type="component" value="Unassembled WGS sequence"/>
</dbReference>
<dbReference type="EMBL" id="SRSC01000003">
    <property type="protein sequence ID" value="TGU71419.1"/>
    <property type="molecule type" value="Genomic_DNA"/>
</dbReference>